<evidence type="ECO:0000313" key="4">
    <source>
        <dbReference type="Proteomes" id="UP000002218"/>
    </source>
</evidence>
<dbReference type="eggNOG" id="ENOG5031YQS">
    <property type="taxonomic scope" value="Bacteria"/>
</dbReference>
<dbReference type="HOGENOM" id="CLU_688299_0_0_11"/>
<feature type="transmembrane region" description="Helical" evidence="1">
    <location>
        <begin position="15"/>
        <end position="37"/>
    </location>
</feature>
<keyword evidence="1" id="KW-0812">Transmembrane</keyword>
<evidence type="ECO:0000313" key="3">
    <source>
        <dbReference type="EMBL" id="ACV78467.1"/>
    </source>
</evidence>
<reference evidence="4" key="1">
    <citation type="submission" date="2009-09" db="EMBL/GenBank/DDBJ databases">
        <title>The complete genome of Nakamurella multipartita DSM 44233.</title>
        <authorList>
            <consortium name="US DOE Joint Genome Institute (JGI-PGF)"/>
            <person name="Lucas S."/>
            <person name="Copeland A."/>
            <person name="Lapidus A."/>
            <person name="Glavina del Rio T."/>
            <person name="Dalin E."/>
            <person name="Tice H."/>
            <person name="Bruce D."/>
            <person name="Goodwin L."/>
            <person name="Pitluck S."/>
            <person name="Kyrpides N."/>
            <person name="Mavromatis K."/>
            <person name="Ivanova N."/>
            <person name="Ovchinnikova G."/>
            <person name="Sims D."/>
            <person name="Meincke L."/>
            <person name="Brettin T."/>
            <person name="Detter J.C."/>
            <person name="Han C."/>
            <person name="Larimer F."/>
            <person name="Land M."/>
            <person name="Hauser L."/>
            <person name="Markowitz V."/>
            <person name="Cheng J.-F."/>
            <person name="Hugenholtz P."/>
            <person name="Woyke T."/>
            <person name="Wu D."/>
            <person name="Klenk H.-P."/>
            <person name="Eisen J.A."/>
        </authorList>
    </citation>
    <scope>NUCLEOTIDE SEQUENCE [LARGE SCALE GENOMIC DNA]</scope>
    <source>
        <strain evidence="4">ATCC 700099 / DSM 44233 / CIP 104796 / JCM 9543 / NBRC 105858 / Y-104</strain>
    </source>
</reference>
<feature type="transmembrane region" description="Helical" evidence="1">
    <location>
        <begin position="128"/>
        <end position="152"/>
    </location>
</feature>
<dbReference type="OrthoDB" id="4207784at2"/>
<reference evidence="3 4" key="2">
    <citation type="journal article" date="2010" name="Stand. Genomic Sci.">
        <title>Complete genome sequence of Nakamurella multipartita type strain (Y-104).</title>
        <authorList>
            <person name="Tice H."/>
            <person name="Mayilraj S."/>
            <person name="Sims D."/>
            <person name="Lapidus A."/>
            <person name="Nolan M."/>
            <person name="Lucas S."/>
            <person name="Glavina Del Rio T."/>
            <person name="Copeland A."/>
            <person name="Cheng J.F."/>
            <person name="Meincke L."/>
            <person name="Bruce D."/>
            <person name="Goodwin L."/>
            <person name="Pitluck S."/>
            <person name="Ivanova N."/>
            <person name="Mavromatis K."/>
            <person name="Ovchinnikova G."/>
            <person name="Pati A."/>
            <person name="Chen A."/>
            <person name="Palaniappan K."/>
            <person name="Land M."/>
            <person name="Hauser L."/>
            <person name="Chang Y.J."/>
            <person name="Jeffries C.D."/>
            <person name="Detter J.C."/>
            <person name="Brettin T."/>
            <person name="Rohde M."/>
            <person name="Goker M."/>
            <person name="Bristow J."/>
            <person name="Eisen J.A."/>
            <person name="Markowitz V."/>
            <person name="Hugenholtz P."/>
            <person name="Kyrpides N.C."/>
            <person name="Klenk H.P."/>
            <person name="Chen F."/>
        </authorList>
    </citation>
    <scope>NUCLEOTIDE SEQUENCE [LARGE SCALE GENOMIC DNA]</scope>
    <source>
        <strain evidence="4">ATCC 700099 / DSM 44233 / CIP 104796 / JCM 9543 / NBRC 105858 / Y-104</strain>
    </source>
</reference>
<dbReference type="InParanoid" id="C8XI98"/>
<evidence type="ECO:0000259" key="2">
    <source>
        <dbReference type="Pfam" id="PF12158"/>
    </source>
</evidence>
<accession>C8XI98</accession>
<organism evidence="3 4">
    <name type="scientific">Nakamurella multipartita (strain ATCC 700099 / DSM 44233 / CIP 104796 / JCM 9543 / NBRC 105858 / Y-104)</name>
    <name type="common">Microsphaera multipartita</name>
    <dbReference type="NCBI Taxonomy" id="479431"/>
    <lineage>
        <taxon>Bacteria</taxon>
        <taxon>Bacillati</taxon>
        <taxon>Actinomycetota</taxon>
        <taxon>Actinomycetes</taxon>
        <taxon>Nakamurellales</taxon>
        <taxon>Nakamurellaceae</taxon>
        <taxon>Nakamurella</taxon>
    </lineage>
</organism>
<dbReference type="RefSeq" id="WP_015747359.1">
    <property type="nucleotide sequence ID" value="NC_013235.1"/>
</dbReference>
<dbReference type="AlphaFoldDB" id="C8XI98"/>
<keyword evidence="1" id="KW-1133">Transmembrane helix</keyword>
<name>C8XI98_NAKMY</name>
<feature type="transmembrane region" description="Helical" evidence="1">
    <location>
        <begin position="334"/>
        <end position="355"/>
    </location>
</feature>
<sequence length="356" mass="36906">MTSTTPDRPAPRNRLMIIVGAVFLAVGLILGVVFVLIGSKDYSAYTGRAQATVVDVQEHTTRSNGSTKTSRDFDVQFAVDGQIYRIDDIGGIRTGGDPAVGDVVAVAFPPARPADAVWASTVEGGASLLLWAGLGMAVLFGGLGAVILVLGLRRRAGAAGPVPAGTGPGPLPGDPGAAADIGRPWTFDEVVGDLARRTAGTPYTVDRQGPSVTVRVDLADQRWWALLQRQGLTKSYSTTLTPVAAAKAARSDLLSELEWSAGLDGRLQPRLTGRGSAVGGRVWAVGTEKIWALGPDGVSKVVDYTLDSGELQSLIKTTLGRAGWSTAFDTQSRIGLWVGGIAAVGALVAVVAVLVL</sequence>
<dbReference type="Pfam" id="PF12158">
    <property type="entry name" value="DUF3592"/>
    <property type="match status" value="1"/>
</dbReference>
<dbReference type="KEGG" id="nml:Namu_2089"/>
<dbReference type="Proteomes" id="UP000002218">
    <property type="component" value="Chromosome"/>
</dbReference>
<dbReference type="EMBL" id="CP001737">
    <property type="protein sequence ID" value="ACV78467.1"/>
    <property type="molecule type" value="Genomic_DNA"/>
</dbReference>
<protein>
    <recommendedName>
        <fullName evidence="2">DUF3592 domain-containing protein</fullName>
    </recommendedName>
</protein>
<evidence type="ECO:0000256" key="1">
    <source>
        <dbReference type="SAM" id="Phobius"/>
    </source>
</evidence>
<keyword evidence="1" id="KW-0472">Membrane</keyword>
<gene>
    <name evidence="3" type="ordered locus">Namu_2089</name>
</gene>
<dbReference type="InterPro" id="IPR021994">
    <property type="entry name" value="DUF3592"/>
</dbReference>
<proteinExistence type="predicted"/>
<feature type="domain" description="DUF3592" evidence="2">
    <location>
        <begin position="49"/>
        <end position="119"/>
    </location>
</feature>
<keyword evidence="4" id="KW-1185">Reference proteome</keyword>